<proteinExistence type="predicted"/>
<gene>
    <name evidence="1" type="ORF">CYCCA115_LOCUS14619</name>
</gene>
<evidence type="ECO:0000313" key="1">
    <source>
        <dbReference type="EMBL" id="CAJ1954023.1"/>
    </source>
</evidence>
<organism evidence="1 2">
    <name type="scientific">Cylindrotheca closterium</name>
    <dbReference type="NCBI Taxonomy" id="2856"/>
    <lineage>
        <taxon>Eukaryota</taxon>
        <taxon>Sar</taxon>
        <taxon>Stramenopiles</taxon>
        <taxon>Ochrophyta</taxon>
        <taxon>Bacillariophyta</taxon>
        <taxon>Bacillariophyceae</taxon>
        <taxon>Bacillariophycidae</taxon>
        <taxon>Bacillariales</taxon>
        <taxon>Bacillariaceae</taxon>
        <taxon>Cylindrotheca</taxon>
    </lineage>
</organism>
<dbReference type="Proteomes" id="UP001295423">
    <property type="component" value="Unassembled WGS sequence"/>
</dbReference>
<comment type="caution">
    <text evidence="1">The sequence shown here is derived from an EMBL/GenBank/DDBJ whole genome shotgun (WGS) entry which is preliminary data.</text>
</comment>
<dbReference type="EMBL" id="CAKOGP040001848">
    <property type="protein sequence ID" value="CAJ1954023.1"/>
    <property type="molecule type" value="Genomic_DNA"/>
</dbReference>
<evidence type="ECO:0000313" key="2">
    <source>
        <dbReference type="Proteomes" id="UP001295423"/>
    </source>
</evidence>
<accession>A0AAD2FUY4</accession>
<name>A0AAD2FUY4_9STRA</name>
<dbReference type="AlphaFoldDB" id="A0AAD2FUY4"/>
<sequence length="229" mass="25810">MIFEAVLATGFLCNSDGTRTAPLMLDLQTSYCREVEYYPKTVSEAQDMLKIHMEVSKNPGVNLYQGKHQPNQGICKGKGKGKPKDGKKAACYVCGNKDSMSPKCPDRLLQKTQWKNQDQYVDYGKKLNLNQIGATVPATVPAIVPGASQVEHQLLREALHHLCNMEIKNAKFVTCIDTTVRYRSCIPVQNLKTDPVFEALDKIFRRYNKAGFQVKIIKCDRAFIPRSHE</sequence>
<reference evidence="1" key="1">
    <citation type="submission" date="2023-08" db="EMBL/GenBank/DDBJ databases">
        <authorList>
            <person name="Audoor S."/>
            <person name="Bilcke G."/>
        </authorList>
    </citation>
    <scope>NUCLEOTIDE SEQUENCE</scope>
</reference>
<keyword evidence="2" id="KW-1185">Reference proteome</keyword>
<protein>
    <submittedName>
        <fullName evidence="1">Uncharacterized protein</fullName>
    </submittedName>
</protein>